<dbReference type="InterPro" id="IPR036259">
    <property type="entry name" value="MFS_trans_sf"/>
</dbReference>
<comment type="caution">
    <text evidence="9">The sequence shown here is derived from an EMBL/GenBank/DDBJ whole genome shotgun (WGS) entry which is preliminary data.</text>
</comment>
<keyword evidence="10" id="KW-1185">Reference proteome</keyword>
<name>A0AA41VXF4_PAPNU</name>
<dbReference type="InterPro" id="IPR005828">
    <property type="entry name" value="MFS_sugar_transport-like"/>
</dbReference>
<dbReference type="PANTHER" id="PTHR48020">
    <property type="entry name" value="PROTON MYO-INOSITOL COTRANSPORTER"/>
    <property type="match status" value="1"/>
</dbReference>
<feature type="transmembrane region" description="Helical" evidence="7">
    <location>
        <begin position="75"/>
        <end position="93"/>
    </location>
</feature>
<reference evidence="9" key="1">
    <citation type="submission" date="2022-03" db="EMBL/GenBank/DDBJ databases">
        <title>A functionally conserved STORR gene fusion in Papaver species that diverged 16.8 million years ago.</title>
        <authorList>
            <person name="Catania T."/>
        </authorList>
    </citation>
    <scope>NUCLEOTIDE SEQUENCE</scope>
    <source>
        <strain evidence="9">S-191538</strain>
    </source>
</reference>
<keyword evidence="6 7" id="KW-0472">Membrane</keyword>
<dbReference type="InterPro" id="IPR005829">
    <property type="entry name" value="Sugar_transporter_CS"/>
</dbReference>
<organism evidence="9 10">
    <name type="scientific">Papaver nudicaule</name>
    <name type="common">Iceland poppy</name>
    <dbReference type="NCBI Taxonomy" id="74823"/>
    <lineage>
        <taxon>Eukaryota</taxon>
        <taxon>Viridiplantae</taxon>
        <taxon>Streptophyta</taxon>
        <taxon>Embryophyta</taxon>
        <taxon>Tracheophyta</taxon>
        <taxon>Spermatophyta</taxon>
        <taxon>Magnoliopsida</taxon>
        <taxon>Ranunculales</taxon>
        <taxon>Papaveraceae</taxon>
        <taxon>Papaveroideae</taxon>
        <taxon>Papaver</taxon>
    </lineage>
</organism>
<feature type="transmembrane region" description="Helical" evidence="7">
    <location>
        <begin position="373"/>
        <end position="391"/>
    </location>
</feature>
<sequence length="512" mass="55309">MNRAVVLVALAASLGNLLQGWGNATIAGSLLYIKKEFNLENEPKVEGLIVVMSLVGAAIITTCSGTIADRLGRRSVLMLSSVLYFLSGLVMLWTPNVYVLLLARLLNGFGIGLSVTIVPVYISETSPPEIRGLLNTLPQFTGSGGLFLSYCMVFGMSLMTAPSWRLMLGVLSVPSFFYFAFTVFFLPESPSWLVSQGKTLEAKHVLQKLRGKEDVSGEMALLVEGIEFGKDVKYNVISSTDDHKDATTAVSKSDDNLKSPLLSPHQIVPITIAPPSESALKRPKLSELLEPGVRHALIVGIGLQLFQQFSGINGVIYYTPQILEQSGVAVLLSNMGIGSESTSLLVSGITTLLMLPCIAITMRLMDISGRRRLLLNTVLVMTMALVILIIANMDLKMNSVICALLSTVGVVVYICSFVMGFGPIPNILCSEIFSTRVRGLGSAVCSLAYWTGDITVTYTFPVLLNSIGLAGVFSVYAVVCAVSWVFVFLNVPETKGMPLELISELFIVIQQK</sequence>
<proteinExistence type="inferred from homology"/>
<dbReference type="PANTHER" id="PTHR48020:SF35">
    <property type="entry name" value="SUGAR TRANSPORTER"/>
    <property type="match status" value="1"/>
</dbReference>
<feature type="transmembrane region" description="Helical" evidence="7">
    <location>
        <begin position="466"/>
        <end position="489"/>
    </location>
</feature>
<dbReference type="GO" id="GO:0016020">
    <property type="term" value="C:membrane"/>
    <property type="evidence" value="ECO:0007669"/>
    <property type="project" value="UniProtKB-SubCell"/>
</dbReference>
<dbReference type="PRINTS" id="PR00171">
    <property type="entry name" value="SUGRTRNSPORT"/>
</dbReference>
<dbReference type="GO" id="GO:0022857">
    <property type="term" value="F:transmembrane transporter activity"/>
    <property type="evidence" value="ECO:0007669"/>
    <property type="project" value="InterPro"/>
</dbReference>
<evidence type="ECO:0000256" key="1">
    <source>
        <dbReference type="ARBA" id="ARBA00004141"/>
    </source>
</evidence>
<accession>A0AA41VXF4</accession>
<feature type="transmembrane region" description="Helical" evidence="7">
    <location>
        <begin position="342"/>
        <end position="361"/>
    </location>
</feature>
<feature type="transmembrane region" description="Helical" evidence="7">
    <location>
        <begin position="99"/>
        <end position="122"/>
    </location>
</feature>
<keyword evidence="3" id="KW-0813">Transport</keyword>
<evidence type="ECO:0000256" key="3">
    <source>
        <dbReference type="ARBA" id="ARBA00022448"/>
    </source>
</evidence>
<feature type="transmembrane region" description="Helical" evidence="7">
    <location>
        <begin position="166"/>
        <end position="186"/>
    </location>
</feature>
<comment type="similarity">
    <text evidence="2">Belongs to the major facilitator superfamily. Sugar transporter (TC 2.A.1.1) family.</text>
</comment>
<feature type="transmembrane region" description="Helical" evidence="7">
    <location>
        <begin position="143"/>
        <end position="160"/>
    </location>
</feature>
<evidence type="ECO:0000313" key="10">
    <source>
        <dbReference type="Proteomes" id="UP001177140"/>
    </source>
</evidence>
<dbReference type="PROSITE" id="PS50850">
    <property type="entry name" value="MFS"/>
    <property type="match status" value="1"/>
</dbReference>
<feature type="transmembrane region" description="Helical" evidence="7">
    <location>
        <begin position="440"/>
        <end position="460"/>
    </location>
</feature>
<dbReference type="Gene3D" id="1.20.1250.20">
    <property type="entry name" value="MFS general substrate transporter like domains"/>
    <property type="match status" value="2"/>
</dbReference>
<feature type="transmembrane region" description="Helical" evidence="7">
    <location>
        <begin position="397"/>
        <end position="419"/>
    </location>
</feature>
<keyword evidence="5 7" id="KW-1133">Transmembrane helix</keyword>
<evidence type="ECO:0000256" key="4">
    <source>
        <dbReference type="ARBA" id="ARBA00022692"/>
    </source>
</evidence>
<evidence type="ECO:0000313" key="9">
    <source>
        <dbReference type="EMBL" id="MCL7049311.1"/>
    </source>
</evidence>
<dbReference type="SUPFAM" id="SSF103473">
    <property type="entry name" value="MFS general substrate transporter"/>
    <property type="match status" value="1"/>
</dbReference>
<evidence type="ECO:0000256" key="6">
    <source>
        <dbReference type="ARBA" id="ARBA00023136"/>
    </source>
</evidence>
<feature type="domain" description="Major facilitator superfamily (MFS) profile" evidence="8">
    <location>
        <begin position="8"/>
        <end position="495"/>
    </location>
</feature>
<evidence type="ECO:0000256" key="2">
    <source>
        <dbReference type="ARBA" id="ARBA00010992"/>
    </source>
</evidence>
<dbReference type="EMBL" id="JAJJMA010314489">
    <property type="protein sequence ID" value="MCL7049311.1"/>
    <property type="molecule type" value="Genomic_DNA"/>
</dbReference>
<dbReference type="Pfam" id="PF00083">
    <property type="entry name" value="Sugar_tr"/>
    <property type="match status" value="2"/>
</dbReference>
<evidence type="ECO:0000259" key="8">
    <source>
        <dbReference type="PROSITE" id="PS50850"/>
    </source>
</evidence>
<dbReference type="InterPro" id="IPR020846">
    <property type="entry name" value="MFS_dom"/>
</dbReference>
<dbReference type="InterPro" id="IPR050814">
    <property type="entry name" value="Myo-inositol_Transporter"/>
</dbReference>
<dbReference type="AlphaFoldDB" id="A0AA41VXF4"/>
<comment type="subcellular location">
    <subcellularLocation>
        <location evidence="1">Membrane</location>
        <topology evidence="1">Multi-pass membrane protein</topology>
    </subcellularLocation>
</comment>
<protein>
    <recommendedName>
        <fullName evidence="8">Major facilitator superfamily (MFS) profile domain-containing protein</fullName>
    </recommendedName>
</protein>
<dbReference type="Proteomes" id="UP001177140">
    <property type="component" value="Unassembled WGS sequence"/>
</dbReference>
<gene>
    <name evidence="9" type="ORF">MKW94_014383</name>
</gene>
<dbReference type="PROSITE" id="PS00217">
    <property type="entry name" value="SUGAR_TRANSPORT_2"/>
    <property type="match status" value="1"/>
</dbReference>
<feature type="transmembrane region" description="Helical" evidence="7">
    <location>
        <begin position="48"/>
        <end position="68"/>
    </location>
</feature>
<keyword evidence="4 7" id="KW-0812">Transmembrane</keyword>
<evidence type="ECO:0000256" key="5">
    <source>
        <dbReference type="ARBA" id="ARBA00022989"/>
    </source>
</evidence>
<dbReference type="InterPro" id="IPR003663">
    <property type="entry name" value="Sugar/inositol_transpt"/>
</dbReference>
<evidence type="ECO:0000256" key="7">
    <source>
        <dbReference type="SAM" id="Phobius"/>
    </source>
</evidence>
<dbReference type="PROSITE" id="PS00216">
    <property type="entry name" value="SUGAR_TRANSPORT_1"/>
    <property type="match status" value="1"/>
</dbReference>
<dbReference type="CDD" id="cd17315">
    <property type="entry name" value="MFS_GLUT_like"/>
    <property type="match status" value="1"/>
</dbReference>